<reference evidence="3 4" key="1">
    <citation type="submission" date="2019-07" db="EMBL/GenBank/DDBJ databases">
        <authorList>
            <person name="Zhao L.H."/>
        </authorList>
    </citation>
    <scope>NUCLEOTIDE SEQUENCE [LARGE SCALE GENOMIC DNA]</scope>
    <source>
        <strain evidence="3 4">Co35</strain>
    </source>
</reference>
<keyword evidence="2" id="KW-0812">Transmembrane</keyword>
<feature type="transmembrane region" description="Helical" evidence="2">
    <location>
        <begin position="57"/>
        <end position="74"/>
    </location>
</feature>
<feature type="compositionally biased region" description="Polar residues" evidence="1">
    <location>
        <begin position="15"/>
        <end position="26"/>
    </location>
</feature>
<evidence type="ECO:0000313" key="4">
    <source>
        <dbReference type="Proteomes" id="UP000316988"/>
    </source>
</evidence>
<dbReference type="Pfam" id="PF11298">
    <property type="entry name" value="DUF3099"/>
    <property type="match status" value="1"/>
</dbReference>
<keyword evidence="2" id="KW-0472">Membrane</keyword>
<evidence type="ECO:0000256" key="1">
    <source>
        <dbReference type="SAM" id="MobiDB-lite"/>
    </source>
</evidence>
<dbReference type="OrthoDB" id="4229919at2"/>
<evidence type="ECO:0000313" key="3">
    <source>
        <dbReference type="EMBL" id="TSD65228.1"/>
    </source>
</evidence>
<name>A0A554SFV7_9ACTN</name>
<feature type="region of interest" description="Disordered" evidence="1">
    <location>
        <begin position="1"/>
        <end position="26"/>
    </location>
</feature>
<sequence length="105" mass="11678">MEGVKLRRKRDEVHSITSAAQSHSEATWSREKRYAISMAIRTVCFIGAVAASGPLRWTLLVGAVFLPYVAVIFANSPARKASDGPSPFGHERPELEQPRRELDED</sequence>
<dbReference type="AlphaFoldDB" id="A0A554SFV7"/>
<dbReference type="EMBL" id="VLNT01000003">
    <property type="protein sequence ID" value="TSD65228.1"/>
    <property type="molecule type" value="Genomic_DNA"/>
</dbReference>
<accession>A0A554SFV7</accession>
<protein>
    <submittedName>
        <fullName evidence="3">DUF3099 domain-containing protein</fullName>
    </submittedName>
</protein>
<organism evidence="3 4">
    <name type="scientific">Aeromicrobium piscarium</name>
    <dbReference type="NCBI Taxonomy" id="2590901"/>
    <lineage>
        <taxon>Bacteria</taxon>
        <taxon>Bacillati</taxon>
        <taxon>Actinomycetota</taxon>
        <taxon>Actinomycetes</taxon>
        <taxon>Propionibacteriales</taxon>
        <taxon>Nocardioidaceae</taxon>
        <taxon>Aeromicrobium</taxon>
    </lineage>
</organism>
<feature type="compositionally biased region" description="Basic and acidic residues" evidence="1">
    <location>
        <begin position="89"/>
        <end position="105"/>
    </location>
</feature>
<proteinExistence type="predicted"/>
<keyword evidence="4" id="KW-1185">Reference proteome</keyword>
<feature type="region of interest" description="Disordered" evidence="1">
    <location>
        <begin position="78"/>
        <end position="105"/>
    </location>
</feature>
<dbReference type="Proteomes" id="UP000316988">
    <property type="component" value="Unassembled WGS sequence"/>
</dbReference>
<feature type="transmembrane region" description="Helical" evidence="2">
    <location>
        <begin position="34"/>
        <end position="51"/>
    </location>
</feature>
<comment type="caution">
    <text evidence="3">The sequence shown here is derived from an EMBL/GenBank/DDBJ whole genome shotgun (WGS) entry which is preliminary data.</text>
</comment>
<evidence type="ECO:0000256" key="2">
    <source>
        <dbReference type="SAM" id="Phobius"/>
    </source>
</evidence>
<keyword evidence="2" id="KW-1133">Transmembrane helix</keyword>
<gene>
    <name evidence="3" type="ORF">FNM00_05880</name>
</gene>
<dbReference type="InterPro" id="IPR021449">
    <property type="entry name" value="DUF3099"/>
</dbReference>